<dbReference type="InterPro" id="IPR001680">
    <property type="entry name" value="WD40_rpt"/>
</dbReference>
<dbReference type="CDD" id="cd01049">
    <property type="entry name" value="RNRR2"/>
    <property type="match status" value="1"/>
</dbReference>
<dbReference type="InterPro" id="IPR009078">
    <property type="entry name" value="Ferritin-like_SF"/>
</dbReference>
<feature type="region of interest" description="Disordered" evidence="2">
    <location>
        <begin position="686"/>
        <end position="707"/>
    </location>
</feature>
<dbReference type="InterPro" id="IPR033909">
    <property type="entry name" value="RNR_small"/>
</dbReference>
<dbReference type="PANTHER" id="PTHR23409">
    <property type="entry name" value="RIBONUCLEOSIDE-DIPHOSPHATE REDUCTASE SMALL CHAIN"/>
    <property type="match status" value="1"/>
</dbReference>
<dbReference type="GO" id="GO:0016491">
    <property type="term" value="F:oxidoreductase activity"/>
    <property type="evidence" value="ECO:0007669"/>
    <property type="project" value="InterPro"/>
</dbReference>
<dbReference type="PANTHER" id="PTHR23409:SF18">
    <property type="entry name" value="RIBONUCLEOSIDE-DIPHOSPHATE REDUCTASE SUBUNIT M2"/>
    <property type="match status" value="1"/>
</dbReference>
<evidence type="ECO:0000256" key="3">
    <source>
        <dbReference type="SAM" id="Phobius"/>
    </source>
</evidence>
<keyword evidence="5" id="KW-1185">Reference proteome</keyword>
<feature type="non-terminal residue" evidence="4">
    <location>
        <position position="1000"/>
    </location>
</feature>
<dbReference type="SMART" id="SM00320">
    <property type="entry name" value="WD40"/>
    <property type="match status" value="3"/>
</dbReference>
<dbReference type="PROSITE" id="PS00368">
    <property type="entry name" value="RIBORED_SMALL"/>
    <property type="match status" value="1"/>
</dbReference>
<protein>
    <submittedName>
        <fullName evidence="4">Uncharacterized protein</fullName>
    </submittedName>
</protein>
<accession>A0AAU9W0C3</accession>
<evidence type="ECO:0000256" key="2">
    <source>
        <dbReference type="SAM" id="MobiDB-lite"/>
    </source>
</evidence>
<keyword evidence="3" id="KW-0812">Transmembrane</keyword>
<gene>
    <name evidence="4" type="ORF">PMEA_00030925</name>
</gene>
<comment type="similarity">
    <text evidence="1">Belongs to the ribonucleoside diphosphate reductase small chain family.</text>
</comment>
<dbReference type="Gene3D" id="2.130.10.10">
    <property type="entry name" value="YVTN repeat-like/Quinoprotein amine dehydrogenase"/>
    <property type="match status" value="1"/>
</dbReference>
<dbReference type="Proteomes" id="UP001159428">
    <property type="component" value="Unassembled WGS sequence"/>
</dbReference>
<reference evidence="4 5" key="1">
    <citation type="submission" date="2022-05" db="EMBL/GenBank/DDBJ databases">
        <authorList>
            <consortium name="Genoscope - CEA"/>
            <person name="William W."/>
        </authorList>
    </citation>
    <scope>NUCLEOTIDE SEQUENCE [LARGE SCALE GENOMIC DNA]</scope>
</reference>
<organism evidence="4 5">
    <name type="scientific">Pocillopora meandrina</name>
    <dbReference type="NCBI Taxonomy" id="46732"/>
    <lineage>
        <taxon>Eukaryota</taxon>
        <taxon>Metazoa</taxon>
        <taxon>Cnidaria</taxon>
        <taxon>Anthozoa</taxon>
        <taxon>Hexacorallia</taxon>
        <taxon>Scleractinia</taxon>
        <taxon>Astrocoeniina</taxon>
        <taxon>Pocilloporidae</taxon>
        <taxon>Pocillopora</taxon>
    </lineage>
</organism>
<dbReference type="SUPFAM" id="SSF50998">
    <property type="entry name" value="Quinoprotein alcohol dehydrogenase-like"/>
    <property type="match status" value="1"/>
</dbReference>
<dbReference type="EMBL" id="CALNXJ010000007">
    <property type="protein sequence ID" value="CAH3044102.1"/>
    <property type="molecule type" value="Genomic_DNA"/>
</dbReference>
<keyword evidence="3" id="KW-0472">Membrane</keyword>
<dbReference type="InterPro" id="IPR012348">
    <property type="entry name" value="RNR-like"/>
</dbReference>
<dbReference type="InterPro" id="IPR015943">
    <property type="entry name" value="WD40/YVTN_repeat-like_dom_sf"/>
</dbReference>
<dbReference type="AlphaFoldDB" id="A0AAU9W0C3"/>
<evidence type="ECO:0000313" key="4">
    <source>
        <dbReference type="EMBL" id="CAH3044102.1"/>
    </source>
</evidence>
<dbReference type="SUPFAM" id="SSF47240">
    <property type="entry name" value="Ferritin-like"/>
    <property type="match status" value="1"/>
</dbReference>
<feature type="transmembrane region" description="Helical" evidence="3">
    <location>
        <begin position="169"/>
        <end position="190"/>
    </location>
</feature>
<evidence type="ECO:0000256" key="1">
    <source>
        <dbReference type="ARBA" id="ARBA00009303"/>
    </source>
</evidence>
<dbReference type="InterPro" id="IPR030475">
    <property type="entry name" value="RNR_small_AS"/>
</dbReference>
<dbReference type="GO" id="GO:0009263">
    <property type="term" value="P:deoxyribonucleotide biosynthetic process"/>
    <property type="evidence" value="ECO:0007669"/>
    <property type="project" value="InterPro"/>
</dbReference>
<evidence type="ECO:0000313" key="5">
    <source>
        <dbReference type="Proteomes" id="UP001159428"/>
    </source>
</evidence>
<dbReference type="Gene3D" id="1.10.620.20">
    <property type="entry name" value="Ribonucleotide Reductase, subunit A"/>
    <property type="match status" value="1"/>
</dbReference>
<dbReference type="InterPro" id="IPR011047">
    <property type="entry name" value="Quinoprotein_ADH-like_sf"/>
</dbReference>
<proteinExistence type="inferred from homology"/>
<sequence>MSAENLQKDEVEEPLLQKNPNRFVLFPLKFPDIWDFYKKAVASFWTVEEVDLGFDLFDWEKLNSQEKEFISHVLAFFAASDGIVGENLVERFYQEIQVPEARCFYGFQIAMENVHSEMYCLLIDTYIKDRDEKQKLFNAIETFPCVKKKAEWAFKWMNKNSAATFGDRIVAFAAVEGIFFSGAFASIFWIKKRGLMPGLTFSNELISRDEGLHCDFACLIFSHLRQRPGKDRVGEILSEAVTIEKEFWISALPCHLLGINCNLMGKYIEFVADRLLVALGFEKHYKTANPFPFMENISLEGKANFYERRVGEYQKNEHDDSFQAVITKKLSFGKGELLEGHAWSCDDEIFAVAGCKIRLCKVNNDFLIFHTIPLYYLPKDISIILSDFSSSNEVIYQLAVASPNGVELYQMEMTDNFKIDGSLSVHPDLAIALVEFSPDKLNLAVAAMDGHFGIWTVSSLYTDQKEFWYIHLKTMRITSIEFSHDSSMVAVTGWDGCWHLYRKAVQDGTLTWIEFKHSTSIDRVSGDLPGCFVSWSPDDKFIRLIQCNDKTFILATMDVQTSVTTQRCLDGTPKGAASFRKISGDYTLFYLRSKHCFAIRWPETQLVSLMKSVSGNEEKTRLLFQESFEGSVLVELSSKGLLTLKWRRTSQESFSLLREIGNRCENSCENSLRGVGSKCSELRNEGFKMGEESQEENRKNDSSRLEDEARLTEVSAELHVVGSTGNASCLLSNVETTSEDKAVEIMNALNTQTSEGSDASYGNCHSETCEKLQSPSSLSNEVLTLEAPFLNPELFQKSCSGGFTFLSRSGVRLLISTNYVIVAALPLLVYVYESQIEEWKTLLFPCPVESCCITADRYLVLLTSSGKVSIWCLHTMRKMHCTGEALFDMEQSSSQRCLMMSGNPFELQFNVVKLDKTGSGEMIRVSFYPDQGNFKVTIKRLALCYPDLLGQSSKSQLCGSIGSLIIFKESQFADCCDFPEADRECVGSWSVKWVVVVPGT</sequence>
<dbReference type="Pfam" id="PF00268">
    <property type="entry name" value="Ribonuc_red_sm"/>
    <property type="match status" value="1"/>
</dbReference>
<name>A0AAU9W0C3_9CNID</name>
<dbReference type="InterPro" id="IPR000358">
    <property type="entry name" value="RNR_small_fam"/>
</dbReference>
<comment type="caution">
    <text evidence="4">The sequence shown here is derived from an EMBL/GenBank/DDBJ whole genome shotgun (WGS) entry which is preliminary data.</text>
</comment>
<keyword evidence="3" id="KW-1133">Transmembrane helix</keyword>